<comment type="similarity">
    <text evidence="1">Belongs to the virb1 family.</text>
</comment>
<accession>A0A1I3X718</accession>
<organism evidence="4 5">
    <name type="scientific">Falsiroseomonas stagni DSM 19981</name>
    <dbReference type="NCBI Taxonomy" id="1123062"/>
    <lineage>
        <taxon>Bacteria</taxon>
        <taxon>Pseudomonadati</taxon>
        <taxon>Pseudomonadota</taxon>
        <taxon>Alphaproteobacteria</taxon>
        <taxon>Acetobacterales</taxon>
        <taxon>Roseomonadaceae</taxon>
        <taxon>Falsiroseomonas</taxon>
    </lineage>
</organism>
<dbReference type="EMBL" id="FOSQ01000001">
    <property type="protein sequence ID" value="SFK15087.1"/>
    <property type="molecule type" value="Genomic_DNA"/>
</dbReference>
<dbReference type="Pfam" id="PF01464">
    <property type="entry name" value="SLT"/>
    <property type="match status" value="1"/>
</dbReference>
<dbReference type="CDD" id="cd13400">
    <property type="entry name" value="LT_IagB-like"/>
    <property type="match status" value="1"/>
</dbReference>
<keyword evidence="5" id="KW-1185">Reference proteome</keyword>
<name>A0A1I3X718_9PROT</name>
<dbReference type="SUPFAM" id="SSF53955">
    <property type="entry name" value="Lysozyme-like"/>
    <property type="match status" value="1"/>
</dbReference>
<evidence type="ECO:0000259" key="3">
    <source>
        <dbReference type="Pfam" id="PF01464"/>
    </source>
</evidence>
<evidence type="ECO:0000313" key="5">
    <source>
        <dbReference type="Proteomes" id="UP000199473"/>
    </source>
</evidence>
<dbReference type="AlphaFoldDB" id="A0A1I3X718"/>
<dbReference type="RefSeq" id="WP_092953664.1">
    <property type="nucleotide sequence ID" value="NZ_FOSQ01000001.1"/>
</dbReference>
<feature type="signal peptide" evidence="2">
    <location>
        <begin position="1"/>
        <end position="22"/>
    </location>
</feature>
<evidence type="ECO:0000313" key="4">
    <source>
        <dbReference type="EMBL" id="SFK15087.1"/>
    </source>
</evidence>
<feature type="domain" description="Transglycosylase SLT" evidence="3">
    <location>
        <begin position="31"/>
        <end position="154"/>
    </location>
</feature>
<dbReference type="Gene3D" id="1.10.530.10">
    <property type="match status" value="1"/>
</dbReference>
<protein>
    <submittedName>
        <fullName evidence="4">Transglycosylase SLT domain-containing protein</fullName>
    </submittedName>
</protein>
<dbReference type="STRING" id="1123062.SAMN02745775_10115"/>
<gene>
    <name evidence="4" type="ORF">SAMN02745775_10115</name>
</gene>
<evidence type="ECO:0000256" key="2">
    <source>
        <dbReference type="SAM" id="SignalP"/>
    </source>
</evidence>
<proteinExistence type="inferred from homology"/>
<feature type="chain" id="PRO_5011493073" evidence="2">
    <location>
        <begin position="23"/>
        <end position="271"/>
    </location>
</feature>
<dbReference type="Proteomes" id="UP000199473">
    <property type="component" value="Unassembled WGS sequence"/>
</dbReference>
<dbReference type="OrthoDB" id="5945995at2"/>
<dbReference type="InterPro" id="IPR008258">
    <property type="entry name" value="Transglycosylase_SLT_dom_1"/>
</dbReference>
<dbReference type="InterPro" id="IPR023346">
    <property type="entry name" value="Lysozyme-like_dom_sf"/>
</dbReference>
<evidence type="ECO:0000256" key="1">
    <source>
        <dbReference type="ARBA" id="ARBA00009387"/>
    </source>
</evidence>
<reference evidence="4 5" key="1">
    <citation type="submission" date="2016-10" db="EMBL/GenBank/DDBJ databases">
        <authorList>
            <person name="de Groot N.N."/>
        </authorList>
    </citation>
    <scope>NUCLEOTIDE SEQUENCE [LARGE SCALE GENOMIC DNA]</scope>
    <source>
        <strain evidence="4 5">DSM 19981</strain>
    </source>
</reference>
<keyword evidence="2" id="KW-0732">Signal</keyword>
<sequence>MIRILASLLLLSLVLAGAPARAQVALCRAAITAAEAEFAIPDRLLLGIGRVESGRRDPQTGSFDPWPWVINAEGRGSFFPSREAAMEAVRALQASGMRSIDVGCMQINLRHHPNAFASLEEAFDPQANARYAARFLTTLQQRAGDWTVAAGHYHSQTPEFAERYRARLAAVMANERRSPTPEPAAVPRLAAAPVAPVAPGGVGIQAAAPPARGALDAYRAAPIPVAGRGQNLPAPAANPASGAAPVQVAATRAPHVVAEVGLGGIGNRRLF</sequence>